<accession>A0A0N0BH91</accession>
<dbReference type="AlphaFoldDB" id="A0A0N0BH91"/>
<dbReference type="Gene3D" id="3.80.10.10">
    <property type="entry name" value="Ribonuclease Inhibitor"/>
    <property type="match status" value="1"/>
</dbReference>
<proteinExistence type="predicted"/>
<protein>
    <submittedName>
        <fullName evidence="1">ATP synthase subunit s-like protein</fullName>
    </submittedName>
</protein>
<gene>
    <name evidence="1" type="ORF">WN51_12018</name>
</gene>
<keyword evidence="2" id="KW-1185">Reference proteome</keyword>
<sequence length="279" mass="33354">MLRQRSTRMIFKQIFEHGTVYRSLKTKVTHSFYDNYEAIVYFIQYLRKRHVTIDKKSESYGKFSYGPPQGMFIKVEAPTVYDFLSLRLQYWWKRQKENYQEYVEAEQYKKFVTLGPDLAAAKFVLECGGKIKFKDSDEWLDKTKKDKILKLPKEYDESYVLEELDLSEYPVRYEHLYFIFNLYYLKTLNFKGCETINDWSLDKISAEYPNLEQLDVSECKNVTERGLEALYRMPNLKKLIVTNYRGTAAFDLTCFMLEEVNPFLTCQVQQPKYKAITDK</sequence>
<name>A0A0N0BH91_9HYME</name>
<dbReference type="InterPro" id="IPR032675">
    <property type="entry name" value="LRR_dom_sf"/>
</dbReference>
<dbReference type="OrthoDB" id="1708588at2759"/>
<evidence type="ECO:0000313" key="2">
    <source>
        <dbReference type="Proteomes" id="UP000053105"/>
    </source>
</evidence>
<dbReference type="Proteomes" id="UP000053105">
    <property type="component" value="Unassembled WGS sequence"/>
</dbReference>
<reference evidence="1 2" key="1">
    <citation type="submission" date="2015-07" db="EMBL/GenBank/DDBJ databases">
        <title>The genome of Melipona quadrifasciata.</title>
        <authorList>
            <person name="Pan H."/>
            <person name="Kapheim K."/>
        </authorList>
    </citation>
    <scope>NUCLEOTIDE SEQUENCE [LARGE SCALE GENOMIC DNA]</scope>
    <source>
        <strain evidence="1">0111107301</strain>
        <tissue evidence="1">Whole body</tissue>
    </source>
</reference>
<dbReference type="EMBL" id="KQ435759">
    <property type="protein sequence ID" value="KOX75691.1"/>
    <property type="molecule type" value="Genomic_DNA"/>
</dbReference>
<dbReference type="STRING" id="166423.A0A0N0BH91"/>
<evidence type="ECO:0000313" key="1">
    <source>
        <dbReference type="EMBL" id="KOX75691.1"/>
    </source>
</evidence>
<dbReference type="SUPFAM" id="SSF52047">
    <property type="entry name" value="RNI-like"/>
    <property type="match status" value="1"/>
</dbReference>
<organism evidence="1 2">
    <name type="scientific">Melipona quadrifasciata</name>
    <dbReference type="NCBI Taxonomy" id="166423"/>
    <lineage>
        <taxon>Eukaryota</taxon>
        <taxon>Metazoa</taxon>
        <taxon>Ecdysozoa</taxon>
        <taxon>Arthropoda</taxon>
        <taxon>Hexapoda</taxon>
        <taxon>Insecta</taxon>
        <taxon>Pterygota</taxon>
        <taxon>Neoptera</taxon>
        <taxon>Endopterygota</taxon>
        <taxon>Hymenoptera</taxon>
        <taxon>Apocrita</taxon>
        <taxon>Aculeata</taxon>
        <taxon>Apoidea</taxon>
        <taxon>Anthophila</taxon>
        <taxon>Apidae</taxon>
        <taxon>Melipona</taxon>
    </lineage>
</organism>